<reference evidence="1 2" key="1">
    <citation type="journal article" date="2022" name="Genome Biol. Evol.">
        <title>The Spruce Budworm Genome: Reconstructing the Evolutionary History of Antifreeze Proteins.</title>
        <authorList>
            <person name="Beliveau C."/>
            <person name="Gagne P."/>
            <person name="Picq S."/>
            <person name="Vernygora O."/>
            <person name="Keeling C.I."/>
            <person name="Pinkney K."/>
            <person name="Doucet D."/>
            <person name="Wen F."/>
            <person name="Johnston J.S."/>
            <person name="Maaroufi H."/>
            <person name="Boyle B."/>
            <person name="Laroche J."/>
            <person name="Dewar K."/>
            <person name="Juretic N."/>
            <person name="Blackburn G."/>
            <person name="Nisole A."/>
            <person name="Brunet B."/>
            <person name="Brandao M."/>
            <person name="Lumley L."/>
            <person name="Duan J."/>
            <person name="Quan G."/>
            <person name="Lucarotti C.J."/>
            <person name="Roe A.D."/>
            <person name="Sperling F.A.H."/>
            <person name="Levesque R.C."/>
            <person name="Cusson M."/>
        </authorList>
    </citation>
    <scope>NUCLEOTIDE SEQUENCE [LARGE SCALE GENOMIC DNA]</scope>
    <source>
        <strain evidence="1">Glfc:IPQL:Cfum</strain>
    </source>
</reference>
<proteinExistence type="predicted"/>
<protein>
    <submittedName>
        <fullName evidence="1">Uncharacterized protein</fullName>
    </submittedName>
</protein>
<keyword evidence="2" id="KW-1185">Reference proteome</keyword>
<evidence type="ECO:0000313" key="1">
    <source>
        <dbReference type="EMBL" id="KAI8424704.1"/>
    </source>
</evidence>
<organism evidence="1 2">
    <name type="scientific">Choristoneura fumiferana</name>
    <name type="common">Spruce budworm moth</name>
    <name type="synonym">Archips fumiferana</name>
    <dbReference type="NCBI Taxonomy" id="7141"/>
    <lineage>
        <taxon>Eukaryota</taxon>
        <taxon>Metazoa</taxon>
        <taxon>Ecdysozoa</taxon>
        <taxon>Arthropoda</taxon>
        <taxon>Hexapoda</taxon>
        <taxon>Insecta</taxon>
        <taxon>Pterygota</taxon>
        <taxon>Neoptera</taxon>
        <taxon>Endopterygota</taxon>
        <taxon>Lepidoptera</taxon>
        <taxon>Glossata</taxon>
        <taxon>Ditrysia</taxon>
        <taxon>Tortricoidea</taxon>
        <taxon>Tortricidae</taxon>
        <taxon>Tortricinae</taxon>
        <taxon>Choristoneura</taxon>
    </lineage>
</organism>
<dbReference type="EMBL" id="CM046111">
    <property type="protein sequence ID" value="KAI8424704.1"/>
    <property type="molecule type" value="Genomic_DNA"/>
</dbReference>
<comment type="caution">
    <text evidence="1">The sequence shown here is derived from an EMBL/GenBank/DDBJ whole genome shotgun (WGS) entry which is preliminary data.</text>
</comment>
<accession>A0ACC0JKW4</accession>
<name>A0ACC0JKW4_CHOFU</name>
<dbReference type="Proteomes" id="UP001064048">
    <property type="component" value="Chromosome 11"/>
</dbReference>
<evidence type="ECO:0000313" key="2">
    <source>
        <dbReference type="Proteomes" id="UP001064048"/>
    </source>
</evidence>
<gene>
    <name evidence="1" type="ORF">MSG28_006659</name>
</gene>
<sequence length="238" mass="26523">MLLASAGREAVQRELGRYVPVARLRYYFAVDTRYVIRKLLLILFPYTHKDWMVKYDQESPVQPRYDLNAPDLYLPAMGYHRFSPEQIGMQASSALAYIIFEMILYLVTLYITNTSTNLKTLDLVAFSGYKYIPMIVSLLGTIRLGGANASLLGTPYGYFGAGYCGLRGAQSVRGALGQAGRHQAPRLLPPVRGAHAAAAVLVADLPSRAERRRRSHATAIIHVLARDVPASREIRPRL</sequence>